<dbReference type="STRING" id="1547445.LO80_00715"/>
<reference evidence="2 3" key="1">
    <citation type="submission" date="2014-10" db="EMBL/GenBank/DDBJ databases">
        <title>Whole genome sequence of Francisella endociliophora strain FSC1006, isolated from a laboratory culture of the marine ciliate Euplotes raikovi.</title>
        <authorList>
            <person name="Granberg M."/>
            <person name="Backman S."/>
            <person name="Lundmark E."/>
            <person name="Nilsson E."/>
            <person name="Karlsson E."/>
            <person name="Thelaus J."/>
            <person name="Ohrman C."/>
            <person name="Larkeryd A."/>
            <person name="Stenberg P."/>
        </authorList>
    </citation>
    <scope>NUCLEOTIDE SEQUENCE [LARGE SCALE GENOMIC DNA]</scope>
    <source>
        <strain evidence="2 3">FSC1006</strain>
    </source>
</reference>
<dbReference type="OrthoDB" id="9796919at2"/>
<dbReference type="eggNOG" id="COG0456">
    <property type="taxonomic scope" value="Bacteria"/>
</dbReference>
<protein>
    <submittedName>
        <fullName evidence="2">Alanine acetyltransferase</fullName>
    </submittedName>
</protein>
<dbReference type="Pfam" id="PF00583">
    <property type="entry name" value="Acetyltransf_1"/>
    <property type="match status" value="1"/>
</dbReference>
<dbReference type="SUPFAM" id="SSF55729">
    <property type="entry name" value="Acyl-CoA N-acyltransferases (Nat)"/>
    <property type="match status" value="1"/>
</dbReference>
<dbReference type="EMBL" id="CP009574">
    <property type="protein sequence ID" value="AIT10248.1"/>
    <property type="molecule type" value="Genomic_DNA"/>
</dbReference>
<evidence type="ECO:0000313" key="2">
    <source>
        <dbReference type="EMBL" id="AIT10248.1"/>
    </source>
</evidence>
<dbReference type="GO" id="GO:0016747">
    <property type="term" value="F:acyltransferase activity, transferring groups other than amino-acyl groups"/>
    <property type="evidence" value="ECO:0007669"/>
    <property type="project" value="InterPro"/>
</dbReference>
<organism evidence="2 3">
    <name type="scientific">Candidatus Francisella endociliophora</name>
    <dbReference type="NCBI Taxonomy" id="653937"/>
    <lineage>
        <taxon>Bacteria</taxon>
        <taxon>Pseudomonadati</taxon>
        <taxon>Pseudomonadota</taxon>
        <taxon>Gammaproteobacteria</taxon>
        <taxon>Thiotrichales</taxon>
        <taxon>Francisellaceae</taxon>
        <taxon>Francisella</taxon>
    </lineage>
</organism>
<keyword evidence="3" id="KW-1185">Reference proteome</keyword>
<dbReference type="KEGG" id="frf:LO80_00715"/>
<gene>
    <name evidence="2" type="ORF">LO80_00715</name>
</gene>
<dbReference type="HOGENOM" id="CLU_013985_23_2_6"/>
<proteinExistence type="predicted"/>
<dbReference type="InterPro" id="IPR000182">
    <property type="entry name" value="GNAT_dom"/>
</dbReference>
<evidence type="ECO:0000259" key="1">
    <source>
        <dbReference type="PROSITE" id="PS51186"/>
    </source>
</evidence>
<dbReference type="InterPro" id="IPR016181">
    <property type="entry name" value="Acyl_CoA_acyltransferase"/>
</dbReference>
<name>A0A097ERP6_9GAMM</name>
<dbReference type="Gene3D" id="3.40.630.30">
    <property type="match status" value="1"/>
</dbReference>
<dbReference type="PROSITE" id="PS51186">
    <property type="entry name" value="GNAT"/>
    <property type="match status" value="1"/>
</dbReference>
<sequence>MQISQLNKSFSKEVVNLIRVSDKDFSWSDKQVIDSLTDDMVFGLINDNQELLAVAIFSKIFETVELLYICVLASNQKKGLGYQILQKSLNEFSKKSEVENIFLEVDVNNQSAIKLYNKLNFREISKRKNYYKKANGKYSDALIYQLKI</sequence>
<evidence type="ECO:0000313" key="3">
    <source>
        <dbReference type="Proteomes" id="UP000029672"/>
    </source>
</evidence>
<dbReference type="RefSeq" id="WP_040010623.1">
    <property type="nucleotide sequence ID" value="NZ_CP009574.1"/>
</dbReference>
<dbReference type="AlphaFoldDB" id="A0A097ERP6"/>
<accession>A0A097ERP6</accession>
<feature type="domain" description="N-acetyltransferase" evidence="1">
    <location>
        <begin position="1"/>
        <end position="148"/>
    </location>
</feature>
<dbReference type="Proteomes" id="UP000029672">
    <property type="component" value="Chromosome"/>
</dbReference>